<evidence type="ECO:0000256" key="1">
    <source>
        <dbReference type="SAM" id="Coils"/>
    </source>
</evidence>
<feature type="compositionally biased region" description="Polar residues" evidence="2">
    <location>
        <begin position="28"/>
        <end position="40"/>
    </location>
</feature>
<sequence>MSSALAFITALTLLLMSSQTMSASSSSGQKPEASSLQGPQLQDLMSEDDARLLKRSLREELQQHFELLQEAEENILQKIEALRAQRQAISQRKRSHYMCLVNIVACYK</sequence>
<organism evidence="4">
    <name type="scientific">Charonia tritonis</name>
    <name type="common">giant triton snail</name>
    <dbReference type="NCBI Taxonomy" id="1960912"/>
    <lineage>
        <taxon>Eukaryota</taxon>
        <taxon>Metazoa</taxon>
        <taxon>Spiralia</taxon>
        <taxon>Lophotrochozoa</taxon>
        <taxon>Mollusca</taxon>
        <taxon>Gastropoda</taxon>
        <taxon>Caenogastropoda</taxon>
        <taxon>Littorinimorpha</taxon>
        <taxon>Tonnoidea</taxon>
        <taxon>Ranellidae</taxon>
        <taxon>Charonia</taxon>
    </lineage>
</organism>
<accession>A0A1S6JQ02</accession>
<dbReference type="EMBL" id="KY287956">
    <property type="protein sequence ID" value="AQS80487.1"/>
    <property type="molecule type" value="mRNA"/>
</dbReference>
<reference evidence="4" key="1">
    <citation type="journal article" date="2017" name="Peptides">
        <title>Neuropeptides encoded within a neural transcriptome of the giant triton snail Charonia tritonis, a Crown-of-Thorns Starfish predator.</title>
        <authorList>
            <person name="Bose U."/>
            <person name="Suwansa-Ard S."/>
            <person name="Maikaeo L."/>
            <person name="Motti C.A."/>
            <person name="Hall M.R."/>
            <person name="Cummins S.F."/>
        </authorList>
    </citation>
    <scope>NUCLEOTIDE SEQUENCE</scope>
    <source>
        <tissue evidence="4">Nervous tissue</tissue>
    </source>
</reference>
<protein>
    <submittedName>
        <fullName evidence="4">Allatostatin-C</fullName>
    </submittedName>
</protein>
<name>A0A1S6JQ02_9CAEN</name>
<feature type="chain" id="PRO_5012661613" evidence="3">
    <location>
        <begin position="23"/>
        <end position="108"/>
    </location>
</feature>
<keyword evidence="1" id="KW-0175">Coiled coil</keyword>
<dbReference type="AlphaFoldDB" id="A0A1S6JQ02"/>
<feature type="signal peptide" evidence="3">
    <location>
        <begin position="1"/>
        <end position="22"/>
    </location>
</feature>
<proteinExistence type="evidence at transcript level"/>
<feature type="coiled-coil region" evidence="1">
    <location>
        <begin position="54"/>
        <end position="92"/>
    </location>
</feature>
<feature type="region of interest" description="Disordered" evidence="2">
    <location>
        <begin position="22"/>
        <end position="42"/>
    </location>
</feature>
<keyword evidence="3" id="KW-0732">Signal</keyword>
<evidence type="ECO:0000313" key="4">
    <source>
        <dbReference type="EMBL" id="AQS80487.1"/>
    </source>
</evidence>
<evidence type="ECO:0000256" key="3">
    <source>
        <dbReference type="SAM" id="SignalP"/>
    </source>
</evidence>
<evidence type="ECO:0000256" key="2">
    <source>
        <dbReference type="SAM" id="MobiDB-lite"/>
    </source>
</evidence>